<evidence type="ECO:0000256" key="3">
    <source>
        <dbReference type="SAM" id="Phobius"/>
    </source>
</evidence>
<name>A0A9P4MHT4_9PEZI</name>
<keyword evidence="1" id="KW-0677">Repeat</keyword>
<feature type="region of interest" description="Disordered" evidence="2">
    <location>
        <begin position="120"/>
        <end position="152"/>
    </location>
</feature>
<protein>
    <submittedName>
        <fullName evidence="6">WSC-domain-containing protein</fullName>
    </submittedName>
</protein>
<feature type="domain" description="WSC" evidence="5">
    <location>
        <begin position="24"/>
        <end position="115"/>
    </location>
</feature>
<reference evidence="6" key="1">
    <citation type="journal article" date="2020" name="Stud. Mycol.">
        <title>101 Dothideomycetes genomes: a test case for predicting lifestyles and emergence of pathogens.</title>
        <authorList>
            <person name="Haridas S."/>
            <person name="Albert R."/>
            <person name="Binder M."/>
            <person name="Bloem J."/>
            <person name="Labutti K."/>
            <person name="Salamov A."/>
            <person name="Andreopoulos B."/>
            <person name="Baker S."/>
            <person name="Barry K."/>
            <person name="Bills G."/>
            <person name="Bluhm B."/>
            <person name="Cannon C."/>
            <person name="Castanera R."/>
            <person name="Culley D."/>
            <person name="Daum C."/>
            <person name="Ezra D."/>
            <person name="Gonzalez J."/>
            <person name="Henrissat B."/>
            <person name="Kuo A."/>
            <person name="Liang C."/>
            <person name="Lipzen A."/>
            <person name="Lutzoni F."/>
            <person name="Magnuson J."/>
            <person name="Mondo S."/>
            <person name="Nolan M."/>
            <person name="Ohm R."/>
            <person name="Pangilinan J."/>
            <person name="Park H.-J."/>
            <person name="Ramirez L."/>
            <person name="Alfaro M."/>
            <person name="Sun H."/>
            <person name="Tritt A."/>
            <person name="Yoshinaga Y."/>
            <person name="Zwiers L.-H."/>
            <person name="Turgeon B."/>
            <person name="Goodwin S."/>
            <person name="Spatafora J."/>
            <person name="Crous P."/>
            <person name="Grigoriev I."/>
        </authorList>
    </citation>
    <scope>NUCLEOTIDE SEQUENCE</scope>
    <source>
        <strain evidence="6">CBS 260.36</strain>
    </source>
</reference>
<keyword evidence="3" id="KW-0812">Transmembrane</keyword>
<dbReference type="SMART" id="SM00321">
    <property type="entry name" value="WSC"/>
    <property type="match status" value="1"/>
</dbReference>
<feature type="compositionally biased region" description="Polar residues" evidence="2">
    <location>
        <begin position="143"/>
        <end position="152"/>
    </location>
</feature>
<dbReference type="AlphaFoldDB" id="A0A9P4MHT4"/>
<evidence type="ECO:0000256" key="4">
    <source>
        <dbReference type="SAM" id="SignalP"/>
    </source>
</evidence>
<keyword evidence="3" id="KW-0472">Membrane</keyword>
<dbReference type="Gene3D" id="1.20.5.510">
    <property type="entry name" value="Single helix bin"/>
    <property type="match status" value="1"/>
</dbReference>
<dbReference type="PROSITE" id="PS51212">
    <property type="entry name" value="WSC"/>
    <property type="match status" value="1"/>
</dbReference>
<dbReference type="PANTHER" id="PTHR45964">
    <property type="entry name" value="WSCD FAMILY MEMBER CG9164"/>
    <property type="match status" value="1"/>
</dbReference>
<feature type="region of interest" description="Disordered" evidence="2">
    <location>
        <begin position="233"/>
        <end position="267"/>
    </location>
</feature>
<accession>A0A9P4MHT4</accession>
<feature type="region of interest" description="Disordered" evidence="2">
    <location>
        <begin position="162"/>
        <end position="181"/>
    </location>
</feature>
<dbReference type="PANTHER" id="PTHR45964:SF5">
    <property type="entry name" value="WSCD FAMILY MEMBER CG9164"/>
    <property type="match status" value="1"/>
</dbReference>
<feature type="signal peptide" evidence="4">
    <location>
        <begin position="1"/>
        <end position="19"/>
    </location>
</feature>
<keyword evidence="7" id="KW-1185">Reference proteome</keyword>
<dbReference type="OrthoDB" id="2019572at2759"/>
<feature type="chain" id="PRO_5040289255" evidence="4">
    <location>
        <begin position="20"/>
        <end position="286"/>
    </location>
</feature>
<dbReference type="InterPro" id="IPR051589">
    <property type="entry name" value="Sialate-O-sulfotransferase"/>
</dbReference>
<evidence type="ECO:0000256" key="2">
    <source>
        <dbReference type="SAM" id="MobiDB-lite"/>
    </source>
</evidence>
<evidence type="ECO:0000313" key="7">
    <source>
        <dbReference type="Proteomes" id="UP000799439"/>
    </source>
</evidence>
<evidence type="ECO:0000259" key="5">
    <source>
        <dbReference type="PROSITE" id="PS51212"/>
    </source>
</evidence>
<evidence type="ECO:0000313" key="6">
    <source>
        <dbReference type="EMBL" id="KAF2155175.1"/>
    </source>
</evidence>
<dbReference type="Pfam" id="PF01822">
    <property type="entry name" value="WSC"/>
    <property type="match status" value="1"/>
</dbReference>
<keyword evidence="3" id="KW-1133">Transmembrane helix</keyword>
<dbReference type="EMBL" id="ML996083">
    <property type="protein sequence ID" value="KAF2155175.1"/>
    <property type="molecule type" value="Genomic_DNA"/>
</dbReference>
<proteinExistence type="predicted"/>
<keyword evidence="4" id="KW-0732">Signal</keyword>
<sequence>MAPLRDIVLALAAITPVFAQQLKQLTYVGCFSSSSGLSKGDTFQYQSSGHCQSICVQQNNNAPVLGLTAGNTCLCGSSTPPSSAKVDDSHCNSACTGYGQDMCGGVNYYSVYLTNAGTTSSSAGTTSQSSDSATNTGTGTTTAEPQVVTSVSPGKTVVVTEAASAGQSNSASPSAASGGSKPNTAAIAAGVVVGVLAVAVIAGAAFFFLRSRRRRAAEEDYKRHQVSDFMAGSKPAIPAVRRSPSGPDSRYDGEAMAHRRLSDGSIADNEDYSRRILKVTNPDDRA</sequence>
<gene>
    <name evidence="6" type="ORF">K461DRAFT_266478</name>
</gene>
<organism evidence="6 7">
    <name type="scientific">Myriangium duriaei CBS 260.36</name>
    <dbReference type="NCBI Taxonomy" id="1168546"/>
    <lineage>
        <taxon>Eukaryota</taxon>
        <taxon>Fungi</taxon>
        <taxon>Dikarya</taxon>
        <taxon>Ascomycota</taxon>
        <taxon>Pezizomycotina</taxon>
        <taxon>Dothideomycetes</taxon>
        <taxon>Dothideomycetidae</taxon>
        <taxon>Myriangiales</taxon>
        <taxon>Myriangiaceae</taxon>
        <taxon>Myriangium</taxon>
    </lineage>
</organism>
<feature type="compositionally biased region" description="Basic and acidic residues" evidence="2">
    <location>
        <begin position="249"/>
        <end position="262"/>
    </location>
</feature>
<dbReference type="Proteomes" id="UP000799439">
    <property type="component" value="Unassembled WGS sequence"/>
</dbReference>
<feature type="transmembrane region" description="Helical" evidence="3">
    <location>
        <begin position="185"/>
        <end position="209"/>
    </location>
</feature>
<dbReference type="InterPro" id="IPR002889">
    <property type="entry name" value="WSC_carb-bd"/>
</dbReference>
<evidence type="ECO:0000256" key="1">
    <source>
        <dbReference type="ARBA" id="ARBA00022737"/>
    </source>
</evidence>
<feature type="compositionally biased region" description="Low complexity" evidence="2">
    <location>
        <begin position="120"/>
        <end position="142"/>
    </location>
</feature>
<comment type="caution">
    <text evidence="6">The sequence shown here is derived from an EMBL/GenBank/DDBJ whole genome shotgun (WGS) entry which is preliminary data.</text>
</comment>